<evidence type="ECO:0000256" key="1">
    <source>
        <dbReference type="SAM" id="MobiDB-lite"/>
    </source>
</evidence>
<evidence type="ECO:0000259" key="2">
    <source>
        <dbReference type="PROSITE" id="PS50086"/>
    </source>
</evidence>
<name>A0A3M7KW40_AUXPR</name>
<dbReference type="InterPro" id="IPR050302">
    <property type="entry name" value="Rab_GAP_TBC_domain"/>
</dbReference>
<feature type="non-terminal residue" evidence="3">
    <location>
        <position position="1"/>
    </location>
</feature>
<dbReference type="SUPFAM" id="SSF47923">
    <property type="entry name" value="Ypt/Rab-GAP domain of gyp1p"/>
    <property type="match status" value="2"/>
</dbReference>
<comment type="caution">
    <text evidence="3">The sequence shown here is derived from an EMBL/GenBank/DDBJ whole genome shotgun (WGS) entry which is preliminary data.</text>
</comment>
<accession>A0A3M7KW40</accession>
<dbReference type="InterPro" id="IPR035969">
    <property type="entry name" value="Rab-GAP_TBC_sf"/>
</dbReference>
<gene>
    <name evidence="3" type="ORF">APUTEX25_003089</name>
</gene>
<dbReference type="AlphaFoldDB" id="A0A3M7KW40"/>
<dbReference type="Gene3D" id="1.10.472.80">
    <property type="entry name" value="Ypt/Rab-GAP domain of gyp1p, domain 3"/>
    <property type="match status" value="1"/>
</dbReference>
<dbReference type="PROSITE" id="PS50086">
    <property type="entry name" value="TBC_RABGAP"/>
    <property type="match status" value="1"/>
</dbReference>
<reference evidence="4" key="1">
    <citation type="journal article" date="2018" name="Algal Res.">
        <title>Characterization of plant carbon substrate utilization by Auxenochlorella protothecoides.</title>
        <authorList>
            <person name="Vogler B.W."/>
            <person name="Starkenburg S.R."/>
            <person name="Sudasinghe N."/>
            <person name="Schambach J.Y."/>
            <person name="Rollin J.A."/>
            <person name="Pattathil S."/>
            <person name="Barry A.N."/>
        </authorList>
    </citation>
    <scope>NUCLEOTIDE SEQUENCE [LARGE SCALE GENOMIC DNA]</scope>
    <source>
        <strain evidence="4">UTEX 25</strain>
    </source>
</reference>
<sequence>EARAMALAFVQKLGQDAFQYVLGADNTPENINGCDELVDLQCGRTVFNSVPARMRAELWLSQMHRDREAVQACEEFAHLVSRSLPSSVQSEIEKDLHRTYPGHWRLSTPPGQRALFRVLKAYAVADPSIGYTQGMNFVAGLILSYVPSEAGAFGVFWLIMHGRGLRDCYKPDMSMLQVRLWQMGRLLPPRLAAHLEAHSVLPVLYASSWFLTCFASDFPLPFAARIMDLVVTDCYAAPIMKVALAVMRAAAPLLLEVEDIEAAVDYLKKDVPRLPLEELQEMLTLGLTRPWTPRQLAVLAELNGSETVAQAVRRVGGKGGAESPRGVAGRGGATPSAPSTAEPSPQESEAAGLGPDRGRGGEAANPNTDGEELDPGTVLLVAEGRQHPSMPQPPSGTPSMRSLIDVSPPAVPPASLCIEPEVGAGVVLDSSLSEALSTFATTAAAVPLHTRRAPCAPSGDEPEPGPPRGTSPGRSCVDLTGVFRLSPPPPTSPFAAGRGKKGMNEPRAWPARFSLGAAPEGAQAGGRGGPRAPATPGLDLAGDSFGSWKGSEASTVAATPTQVTPAHSGRMLATLDELLGGGMSCEHPTVPAHVWDGGEAGIFGGRDQLGGGTWCAASTEGKAAWLTTFRQKAAPSAGRPSRGLLPAAYLASGSAELPEEFLNGVDAQAFEGFNLLLVDLVRRSCAYLSNGRGERVCAGVDPGLHGLANGLLDAPDFAKVQHGKRQLVALQRSGAFDGADLPWEELFGIMSQPEVLASEAGPLPATGYDAAFESLVSGVFIPPTHLPALGDDSWYGTRSQTLLAIGRDGRAQCRERYLDWRGPQEAEWREVDLDLRVAVQ</sequence>
<dbReference type="Pfam" id="PF00566">
    <property type="entry name" value="RabGAP-TBC"/>
    <property type="match status" value="1"/>
</dbReference>
<evidence type="ECO:0000313" key="3">
    <source>
        <dbReference type="EMBL" id="RMZ54711.1"/>
    </source>
</evidence>
<feature type="domain" description="Rab-GAP TBC" evidence="2">
    <location>
        <begin position="49"/>
        <end position="234"/>
    </location>
</feature>
<organism evidence="3 4">
    <name type="scientific">Auxenochlorella protothecoides</name>
    <name type="common">Green microalga</name>
    <name type="synonym">Chlorella protothecoides</name>
    <dbReference type="NCBI Taxonomy" id="3075"/>
    <lineage>
        <taxon>Eukaryota</taxon>
        <taxon>Viridiplantae</taxon>
        <taxon>Chlorophyta</taxon>
        <taxon>core chlorophytes</taxon>
        <taxon>Trebouxiophyceae</taxon>
        <taxon>Chlorellales</taxon>
        <taxon>Chlorellaceae</taxon>
        <taxon>Auxenochlorella</taxon>
    </lineage>
</organism>
<proteinExistence type="predicted"/>
<feature type="compositionally biased region" description="Low complexity" evidence="1">
    <location>
        <begin position="333"/>
        <end position="351"/>
    </location>
</feature>
<dbReference type="Gene3D" id="1.10.8.270">
    <property type="entry name" value="putative rabgap domain of human tbc1 domain family member 14 like domains"/>
    <property type="match status" value="1"/>
</dbReference>
<dbReference type="PANTHER" id="PTHR47219">
    <property type="entry name" value="RAB GTPASE-ACTIVATING PROTEIN 1-LIKE"/>
    <property type="match status" value="1"/>
</dbReference>
<dbReference type="Proteomes" id="UP000279271">
    <property type="component" value="Unassembled WGS sequence"/>
</dbReference>
<dbReference type="SMART" id="SM00164">
    <property type="entry name" value="TBC"/>
    <property type="match status" value="1"/>
</dbReference>
<feature type="region of interest" description="Disordered" evidence="1">
    <location>
        <begin position="314"/>
        <end position="374"/>
    </location>
</feature>
<dbReference type="EMBL" id="QOKY01000173">
    <property type="protein sequence ID" value="RMZ54711.1"/>
    <property type="molecule type" value="Genomic_DNA"/>
</dbReference>
<dbReference type="Pfam" id="PF05742">
    <property type="entry name" value="TANGO2"/>
    <property type="match status" value="1"/>
</dbReference>
<protein>
    <recommendedName>
        <fullName evidence="2">Rab-GAP TBC domain-containing protein</fullName>
    </recommendedName>
</protein>
<dbReference type="InterPro" id="IPR000195">
    <property type="entry name" value="Rab-GAP-TBC_dom"/>
</dbReference>
<dbReference type="InterPro" id="IPR008551">
    <property type="entry name" value="TANGO2"/>
</dbReference>
<feature type="region of interest" description="Disordered" evidence="1">
    <location>
        <begin position="452"/>
        <end position="504"/>
    </location>
</feature>
<evidence type="ECO:0000313" key="4">
    <source>
        <dbReference type="Proteomes" id="UP000279271"/>
    </source>
</evidence>